<evidence type="ECO:0008006" key="2">
    <source>
        <dbReference type="Google" id="ProtNLM"/>
    </source>
</evidence>
<dbReference type="InterPro" id="IPR017850">
    <property type="entry name" value="Alkaline_phosphatase_core_sf"/>
</dbReference>
<accession>A0A382J700</accession>
<dbReference type="Gene3D" id="3.40.720.10">
    <property type="entry name" value="Alkaline Phosphatase, subunit A"/>
    <property type="match status" value="1"/>
</dbReference>
<feature type="non-terminal residue" evidence="1">
    <location>
        <position position="34"/>
    </location>
</feature>
<reference evidence="1" key="1">
    <citation type="submission" date="2018-05" db="EMBL/GenBank/DDBJ databases">
        <authorList>
            <person name="Lanie J.A."/>
            <person name="Ng W.-L."/>
            <person name="Kazmierczak K.M."/>
            <person name="Andrzejewski T.M."/>
            <person name="Davidsen T.M."/>
            <person name="Wayne K.J."/>
            <person name="Tettelin H."/>
            <person name="Glass J.I."/>
            <person name="Rusch D."/>
            <person name="Podicherti R."/>
            <person name="Tsui H.-C.T."/>
            <person name="Winkler M.E."/>
        </authorList>
    </citation>
    <scope>NUCLEOTIDE SEQUENCE</scope>
</reference>
<dbReference type="EMBL" id="UINC01071999">
    <property type="protein sequence ID" value="SVC07325.1"/>
    <property type="molecule type" value="Genomic_DNA"/>
</dbReference>
<dbReference type="AlphaFoldDB" id="A0A382J700"/>
<name>A0A382J700_9ZZZZ</name>
<evidence type="ECO:0000313" key="1">
    <source>
        <dbReference type="EMBL" id="SVC07325.1"/>
    </source>
</evidence>
<protein>
    <recommendedName>
        <fullName evidence="2">Sulfatase N-terminal domain-containing protein</fullName>
    </recommendedName>
</protein>
<proteinExistence type="predicted"/>
<organism evidence="1">
    <name type="scientific">marine metagenome</name>
    <dbReference type="NCBI Taxonomy" id="408172"/>
    <lineage>
        <taxon>unclassified sequences</taxon>
        <taxon>metagenomes</taxon>
        <taxon>ecological metagenomes</taxon>
    </lineage>
</organism>
<sequence length="34" mass="3795">MGAKKKPNIVFIFVDDQGYYDLGCYGAAEVKTPR</sequence>
<gene>
    <name evidence="1" type="ORF">METZ01_LOCUS260179</name>
</gene>
<dbReference type="SUPFAM" id="SSF53649">
    <property type="entry name" value="Alkaline phosphatase-like"/>
    <property type="match status" value="1"/>
</dbReference>